<dbReference type="GO" id="GO:0008725">
    <property type="term" value="F:DNA-3-methyladenine glycosylase activity"/>
    <property type="evidence" value="ECO:0007669"/>
    <property type="project" value="UniProtKB-EC"/>
</dbReference>
<organism evidence="1 2">
    <name type="scientific">Anaerostipes amylophilus</name>
    <dbReference type="NCBI Taxonomy" id="2981779"/>
    <lineage>
        <taxon>Bacteria</taxon>
        <taxon>Bacillati</taxon>
        <taxon>Bacillota</taxon>
        <taxon>Clostridia</taxon>
        <taxon>Lachnospirales</taxon>
        <taxon>Lachnospiraceae</taxon>
        <taxon>Anaerostipes</taxon>
    </lineage>
</organism>
<dbReference type="EMBL" id="JBBNIN010000019">
    <property type="protein sequence ID" value="MEQ2711760.1"/>
    <property type="molecule type" value="Genomic_DNA"/>
</dbReference>
<dbReference type="Pfam" id="PF03352">
    <property type="entry name" value="Adenine_glyco"/>
    <property type="match status" value="1"/>
</dbReference>
<sequence length="187" mass="22177">MKYKDGKKRCCWTNPKSQAYIEYHDKEWGMPVHDDHKLFEMLILESFQAGLSWECVLNKREAFREAFDGFDVHKVSTYDEKKQAELKQNERIIRNQRKIAAAVTNAQIFLKIQKEYKSFSEYLWQFTDHKVIYETGKTSSELSDKISKDLKTRGMKFVGTTIIYSYLQAVGVIYSHEKDCFLWKEKS</sequence>
<evidence type="ECO:0000313" key="1">
    <source>
        <dbReference type="EMBL" id="MEQ2711760.1"/>
    </source>
</evidence>
<dbReference type="InterPro" id="IPR011257">
    <property type="entry name" value="DNA_glycosylase"/>
</dbReference>
<comment type="caution">
    <text evidence="1">The sequence shown here is derived from an EMBL/GenBank/DDBJ whole genome shotgun (WGS) entry which is preliminary data.</text>
</comment>
<dbReference type="InterPro" id="IPR005019">
    <property type="entry name" value="Adenine_glyco"/>
</dbReference>
<dbReference type="PANTHER" id="PTHR30037">
    <property type="entry name" value="DNA-3-METHYLADENINE GLYCOSYLASE 1"/>
    <property type="match status" value="1"/>
</dbReference>
<evidence type="ECO:0000313" key="2">
    <source>
        <dbReference type="Proteomes" id="UP001482154"/>
    </source>
</evidence>
<protein>
    <submittedName>
        <fullName evidence="1">DNA-3-methyladenine glycosylase I</fullName>
        <ecNumber evidence="1">3.2.2.20</ecNumber>
    </submittedName>
</protein>
<dbReference type="Proteomes" id="UP001482154">
    <property type="component" value="Unassembled WGS sequence"/>
</dbReference>
<dbReference type="RefSeq" id="WP_022374530.1">
    <property type="nucleotide sequence ID" value="NZ_JAOQJG010000006.1"/>
</dbReference>
<reference evidence="1 2" key="1">
    <citation type="submission" date="2024-04" db="EMBL/GenBank/DDBJ databases">
        <title>Human intestinal bacterial collection.</title>
        <authorList>
            <person name="Pauvert C."/>
            <person name="Hitch T.C.A."/>
            <person name="Clavel T."/>
        </authorList>
    </citation>
    <scope>NUCLEOTIDE SEQUENCE [LARGE SCALE GENOMIC DNA]</scope>
    <source>
        <strain evidence="1 2">CLA-AA-H249</strain>
    </source>
</reference>
<dbReference type="EC" id="3.2.2.20" evidence="1"/>
<proteinExistence type="predicted"/>
<accession>A0ABV1IX14</accession>
<dbReference type="InterPro" id="IPR052891">
    <property type="entry name" value="DNA-3mA_glycosylase"/>
</dbReference>
<gene>
    <name evidence="1" type="ORF">AAAU51_11335</name>
</gene>
<dbReference type="SUPFAM" id="SSF48150">
    <property type="entry name" value="DNA-glycosylase"/>
    <property type="match status" value="1"/>
</dbReference>
<dbReference type="Gene3D" id="1.10.340.30">
    <property type="entry name" value="Hypothetical protein, domain 2"/>
    <property type="match status" value="1"/>
</dbReference>
<dbReference type="PANTHER" id="PTHR30037:SF4">
    <property type="entry name" value="DNA-3-METHYLADENINE GLYCOSYLASE I"/>
    <property type="match status" value="1"/>
</dbReference>
<name>A0ABV1IX14_9FIRM</name>
<keyword evidence="1" id="KW-0378">Hydrolase</keyword>
<keyword evidence="2" id="KW-1185">Reference proteome</keyword>
<keyword evidence="1" id="KW-0326">Glycosidase</keyword>